<name>A0A7I5E7D1_HAECO</name>
<evidence type="ECO:0000313" key="2">
    <source>
        <dbReference type="WBParaSite" id="HCON_00045740-00001"/>
    </source>
</evidence>
<sequence length="125" mass="13897">MYSPDILPDKPGATKPTQQNVSFDWTETSLEVCPGLHVQKIFHSGPQLNTILSSEEHCQISVVESLEKAGLPTIAFYRLTTADCELATVTFDLPRCFPIPGTRKLKDNKLAVVFEQPDELVFAFS</sequence>
<dbReference type="WBParaSite" id="HCON_00045740-00001">
    <property type="protein sequence ID" value="HCON_00045740-00001"/>
    <property type="gene ID" value="HCON_00045740"/>
</dbReference>
<dbReference type="Proteomes" id="UP000025227">
    <property type="component" value="Unplaced"/>
</dbReference>
<organism evidence="1 2">
    <name type="scientific">Haemonchus contortus</name>
    <name type="common">Barber pole worm</name>
    <dbReference type="NCBI Taxonomy" id="6289"/>
    <lineage>
        <taxon>Eukaryota</taxon>
        <taxon>Metazoa</taxon>
        <taxon>Ecdysozoa</taxon>
        <taxon>Nematoda</taxon>
        <taxon>Chromadorea</taxon>
        <taxon>Rhabditida</taxon>
        <taxon>Rhabditina</taxon>
        <taxon>Rhabditomorpha</taxon>
        <taxon>Strongyloidea</taxon>
        <taxon>Trichostrongylidae</taxon>
        <taxon>Haemonchus</taxon>
    </lineage>
</organism>
<reference evidence="2" key="1">
    <citation type="submission" date="2020-12" db="UniProtKB">
        <authorList>
            <consortium name="WormBaseParasite"/>
        </authorList>
    </citation>
    <scope>IDENTIFICATION</scope>
    <source>
        <strain evidence="2">MHco3</strain>
    </source>
</reference>
<proteinExistence type="predicted"/>
<accession>A0A7I5E7D1</accession>
<dbReference type="AlphaFoldDB" id="A0A7I5E7D1"/>
<evidence type="ECO:0000313" key="1">
    <source>
        <dbReference type="Proteomes" id="UP000025227"/>
    </source>
</evidence>
<protein>
    <submittedName>
        <fullName evidence="2">Sensory neuron membrane protein 2</fullName>
    </submittedName>
</protein>
<keyword evidence="1" id="KW-1185">Reference proteome</keyword>